<evidence type="ECO:0000313" key="18">
    <source>
        <dbReference type="EMBL" id="GMF39889.1"/>
    </source>
</evidence>
<feature type="region of interest" description="Disordered" evidence="16">
    <location>
        <begin position="789"/>
        <end position="831"/>
    </location>
</feature>
<dbReference type="GO" id="GO:0004519">
    <property type="term" value="F:endonuclease activity"/>
    <property type="evidence" value="ECO:0007669"/>
    <property type="project" value="UniProtKB-KW"/>
</dbReference>
<feature type="domain" description="Integrase catalytic" evidence="17">
    <location>
        <begin position="555"/>
        <end position="664"/>
    </location>
</feature>
<keyword evidence="9" id="KW-0067">ATP-binding</keyword>
<dbReference type="InterPro" id="IPR025724">
    <property type="entry name" value="GAG-pre-integrase_dom"/>
</dbReference>
<keyword evidence="5" id="KW-0479">Metal-binding</keyword>
<keyword evidence="14" id="KW-0917">Virion maturation</keyword>
<keyword evidence="3" id="KW-0645">Protease</keyword>
<keyword evidence="15" id="KW-0233">DNA recombination</keyword>
<dbReference type="InterPro" id="IPR036397">
    <property type="entry name" value="RNaseH_sf"/>
</dbReference>
<evidence type="ECO:0000256" key="7">
    <source>
        <dbReference type="ARBA" id="ARBA00022759"/>
    </source>
</evidence>
<dbReference type="OrthoDB" id="112006at2759"/>
<dbReference type="InterPro" id="IPR057670">
    <property type="entry name" value="SH3_retrovirus"/>
</dbReference>
<keyword evidence="11" id="KW-0229">DNA integration</keyword>
<dbReference type="Pfam" id="PF25597">
    <property type="entry name" value="SH3_retrovirus"/>
    <property type="match status" value="1"/>
</dbReference>
<proteinExistence type="predicted"/>
<name>A0A9W7CV65_9STRA</name>
<dbReference type="Pfam" id="PF13976">
    <property type="entry name" value="gag_pre-integrs"/>
    <property type="match status" value="1"/>
</dbReference>
<dbReference type="Gene3D" id="3.30.420.10">
    <property type="entry name" value="Ribonuclease H-like superfamily/Ribonuclease H"/>
    <property type="match status" value="1"/>
</dbReference>
<evidence type="ECO:0000256" key="15">
    <source>
        <dbReference type="ARBA" id="ARBA00023172"/>
    </source>
</evidence>
<evidence type="ECO:0000256" key="13">
    <source>
        <dbReference type="ARBA" id="ARBA00022932"/>
    </source>
</evidence>
<dbReference type="InterPro" id="IPR001584">
    <property type="entry name" value="Integrase_cat-core"/>
</dbReference>
<dbReference type="InterPro" id="IPR012337">
    <property type="entry name" value="RNaseH-like_sf"/>
</dbReference>
<feature type="region of interest" description="Disordered" evidence="16">
    <location>
        <begin position="48"/>
        <end position="69"/>
    </location>
</feature>
<dbReference type="GO" id="GO:0008233">
    <property type="term" value="F:peptidase activity"/>
    <property type="evidence" value="ECO:0007669"/>
    <property type="project" value="UniProtKB-KW"/>
</dbReference>
<dbReference type="PROSITE" id="PS50994">
    <property type="entry name" value="INTEGRASE"/>
    <property type="match status" value="1"/>
</dbReference>
<evidence type="ECO:0000256" key="9">
    <source>
        <dbReference type="ARBA" id="ARBA00022840"/>
    </source>
</evidence>
<evidence type="ECO:0000256" key="2">
    <source>
        <dbReference type="ARBA" id="ARBA00022612"/>
    </source>
</evidence>
<dbReference type="PANTHER" id="PTHR42648">
    <property type="entry name" value="TRANSPOSASE, PUTATIVE-RELATED"/>
    <property type="match status" value="1"/>
</dbReference>
<comment type="function">
    <text evidence="1">The aspartyl protease (PR) mediates the proteolytic cleavages of the Gag and Gag-Pol polyproteins after assembly of the VLP.</text>
</comment>
<dbReference type="Pfam" id="PF22936">
    <property type="entry name" value="Pol_BBD"/>
    <property type="match status" value="1"/>
</dbReference>
<feature type="compositionally biased region" description="Basic and acidic residues" evidence="16">
    <location>
        <begin position="800"/>
        <end position="813"/>
    </location>
</feature>
<dbReference type="GO" id="GO:0003676">
    <property type="term" value="F:nucleic acid binding"/>
    <property type="evidence" value="ECO:0007669"/>
    <property type="project" value="InterPro"/>
</dbReference>
<accession>A0A9W7CV65</accession>
<evidence type="ECO:0000256" key="5">
    <source>
        <dbReference type="ARBA" id="ARBA00022723"/>
    </source>
</evidence>
<evidence type="ECO:0000256" key="3">
    <source>
        <dbReference type="ARBA" id="ARBA00022670"/>
    </source>
</evidence>
<dbReference type="GO" id="GO:0003964">
    <property type="term" value="F:RNA-directed DNA polymerase activity"/>
    <property type="evidence" value="ECO:0007669"/>
    <property type="project" value="UniProtKB-KW"/>
</dbReference>
<dbReference type="GO" id="GO:0006310">
    <property type="term" value="P:DNA recombination"/>
    <property type="evidence" value="ECO:0007669"/>
    <property type="project" value="UniProtKB-KW"/>
</dbReference>
<sequence length="985" mass="108496">MPRETKTRSSARDPNVERTAIASSDTAIIARIEELQLQIRSMAARIESPPSVSDVSMRSAPPSPKKPKVKDVKCRLFDGTEVYPSLGAGFEYFIKEYEHSLHTETLLNGSTWTDELKASVVVNYLDGQASRYYHKKNSEWQRSHPGKNIPYDTLKALLQTGFGCKLSHLELNDRLKCFKRAGDSWSQYLEYLKFIEGLMEGGNTLRLLQVLCKNAYPELAEHVYAKADFSNPDRLAEADRARALLYQLRGDGRKLGTRKRAQFTSGRNDRNDRKAKRRGSDDQTPFSHRQEEVAEGNSAIVAKCYVCGDPKHKFTAYPFMIKAKQLASANAVTASDGDDSDTTDNDIGDGADIWMAVAATQQENETAEWLLDSGATHHLFGNRELIAGLEPAYLPIRVANGAVIEATAKGSCVVTTSVNGIVKPILLTNVYFAEGLQRNLVSVKQLRKAGLTVIFGANCTICDSNDNIVATAAEKRYLWCLSSPPMGSANFAKVSTSTLNKWHQRLGHVNCQNILRMVDKGLVSGITLGHRKAEFCISCSEAKQTKRAQLSEATSASSPTDEVGAVIGMDLKTDLTPDCLGHKHILTMTDYGSSFNKVQLLKTKGEAAEHTRSFIAEFERQFNVRVKYIRTDGGGEFSSRPFQRLLSIKGIIHPSSETDTSASNVMYASYIHNRLSTRANPDLQTPLEGLTGKPPSGVHILKFGPKCTLHIANKKAKSLRKPAERAIVLGVSPTQKGYILYLPRTKKITVSASIQNIEQLDVKQSATFIDDIDAATDQNPLFAVDTVTEDHATSPCNSEVPDKSDENTAKDTTDAEQPPDRLPTSPRHEAFGRELSARKIRTIFGDSRRSPPLVEEAFSLPASFLEQFATPARLFLTVGATAGSAFSIFAELDHVPEPSSLKEAMASRHWPQWKEAIAAELAAISKNSTWEIVDAPPNVNLITGKRVFKIKFTSLGELERFKARLVARASHSATELTSAKPSLRS</sequence>
<keyword evidence="8" id="KW-0378">Hydrolase</keyword>
<evidence type="ECO:0000256" key="12">
    <source>
        <dbReference type="ARBA" id="ARBA00022918"/>
    </source>
</evidence>
<evidence type="ECO:0000256" key="16">
    <source>
        <dbReference type="SAM" id="MobiDB-lite"/>
    </source>
</evidence>
<keyword evidence="2" id="KW-1188">Viral release from host cell</keyword>
<dbReference type="EMBL" id="BSXT01001197">
    <property type="protein sequence ID" value="GMF39889.1"/>
    <property type="molecule type" value="Genomic_DNA"/>
</dbReference>
<evidence type="ECO:0000259" key="17">
    <source>
        <dbReference type="PROSITE" id="PS50994"/>
    </source>
</evidence>
<feature type="region of interest" description="Disordered" evidence="16">
    <location>
        <begin position="256"/>
        <end position="293"/>
    </location>
</feature>
<dbReference type="GO" id="GO:0003887">
    <property type="term" value="F:DNA-directed DNA polymerase activity"/>
    <property type="evidence" value="ECO:0007669"/>
    <property type="project" value="UniProtKB-KW"/>
</dbReference>
<keyword evidence="4" id="KW-0540">Nuclease</keyword>
<evidence type="ECO:0000256" key="10">
    <source>
        <dbReference type="ARBA" id="ARBA00022842"/>
    </source>
</evidence>
<dbReference type="GO" id="GO:0015074">
    <property type="term" value="P:DNA integration"/>
    <property type="evidence" value="ECO:0007669"/>
    <property type="project" value="UniProtKB-KW"/>
</dbReference>
<evidence type="ECO:0000256" key="8">
    <source>
        <dbReference type="ARBA" id="ARBA00022801"/>
    </source>
</evidence>
<keyword evidence="10" id="KW-0460">Magnesium</keyword>
<keyword evidence="6" id="KW-0547">Nucleotide-binding</keyword>
<dbReference type="PANTHER" id="PTHR42648:SF11">
    <property type="entry name" value="TRANSPOSON TY4-P GAG-POL POLYPROTEIN"/>
    <property type="match status" value="1"/>
</dbReference>
<dbReference type="InterPro" id="IPR054722">
    <property type="entry name" value="PolX-like_BBD"/>
</dbReference>
<dbReference type="InterPro" id="IPR039537">
    <property type="entry name" value="Retrotran_Ty1/copia-like"/>
</dbReference>
<keyword evidence="13" id="KW-0808">Transferase</keyword>
<keyword evidence="13" id="KW-0548">Nucleotidyltransferase</keyword>
<dbReference type="GO" id="GO:0046872">
    <property type="term" value="F:metal ion binding"/>
    <property type="evidence" value="ECO:0007669"/>
    <property type="project" value="UniProtKB-KW"/>
</dbReference>
<evidence type="ECO:0000256" key="1">
    <source>
        <dbReference type="ARBA" id="ARBA00002180"/>
    </source>
</evidence>
<comment type="caution">
    <text evidence="18">The sequence shown here is derived from an EMBL/GenBank/DDBJ whole genome shotgun (WGS) entry which is preliminary data.</text>
</comment>
<dbReference type="GO" id="GO:0005524">
    <property type="term" value="F:ATP binding"/>
    <property type="evidence" value="ECO:0007669"/>
    <property type="project" value="UniProtKB-KW"/>
</dbReference>
<gene>
    <name evidence="18" type="ORF">Pfra01_001203400</name>
</gene>
<reference evidence="18" key="1">
    <citation type="submission" date="2023-04" db="EMBL/GenBank/DDBJ databases">
        <title>Phytophthora fragariaefolia NBRC 109709.</title>
        <authorList>
            <person name="Ichikawa N."/>
            <person name="Sato H."/>
            <person name="Tonouchi N."/>
        </authorList>
    </citation>
    <scope>NUCLEOTIDE SEQUENCE</scope>
    <source>
        <strain evidence="18">NBRC 109709</strain>
    </source>
</reference>
<keyword evidence="13" id="KW-0239">DNA-directed DNA polymerase</keyword>
<protein>
    <submittedName>
        <fullName evidence="18">Unnamed protein product</fullName>
    </submittedName>
</protein>
<evidence type="ECO:0000256" key="4">
    <source>
        <dbReference type="ARBA" id="ARBA00022722"/>
    </source>
</evidence>
<organism evidence="18 19">
    <name type="scientific">Phytophthora fragariaefolia</name>
    <dbReference type="NCBI Taxonomy" id="1490495"/>
    <lineage>
        <taxon>Eukaryota</taxon>
        <taxon>Sar</taxon>
        <taxon>Stramenopiles</taxon>
        <taxon>Oomycota</taxon>
        <taxon>Peronosporomycetes</taxon>
        <taxon>Peronosporales</taxon>
        <taxon>Peronosporaceae</taxon>
        <taxon>Phytophthora</taxon>
    </lineage>
</organism>
<dbReference type="Proteomes" id="UP001165121">
    <property type="component" value="Unassembled WGS sequence"/>
</dbReference>
<keyword evidence="19" id="KW-1185">Reference proteome</keyword>
<dbReference type="AlphaFoldDB" id="A0A9W7CV65"/>
<keyword evidence="12" id="KW-0695">RNA-directed DNA polymerase</keyword>
<evidence type="ECO:0000256" key="14">
    <source>
        <dbReference type="ARBA" id="ARBA00023113"/>
    </source>
</evidence>
<evidence type="ECO:0000256" key="11">
    <source>
        <dbReference type="ARBA" id="ARBA00022908"/>
    </source>
</evidence>
<dbReference type="GO" id="GO:0006508">
    <property type="term" value="P:proteolysis"/>
    <property type="evidence" value="ECO:0007669"/>
    <property type="project" value="UniProtKB-KW"/>
</dbReference>
<evidence type="ECO:0000256" key="6">
    <source>
        <dbReference type="ARBA" id="ARBA00022741"/>
    </source>
</evidence>
<dbReference type="SUPFAM" id="SSF53098">
    <property type="entry name" value="Ribonuclease H-like"/>
    <property type="match status" value="1"/>
</dbReference>
<evidence type="ECO:0000313" key="19">
    <source>
        <dbReference type="Proteomes" id="UP001165121"/>
    </source>
</evidence>
<keyword evidence="7" id="KW-0255">Endonuclease</keyword>